<reference evidence="3" key="1">
    <citation type="journal article" date="2015" name="Nat. Genet.">
        <title>The genome and transcriptome of the zoonotic hookworm Ancylostoma ceylanicum identify infection-specific gene families.</title>
        <authorList>
            <person name="Schwarz E.M."/>
            <person name="Hu Y."/>
            <person name="Antoshechkin I."/>
            <person name="Miller M.M."/>
            <person name="Sternberg P.W."/>
            <person name="Aroian R.V."/>
        </authorList>
    </citation>
    <scope>NUCLEOTIDE SEQUENCE</scope>
    <source>
        <strain evidence="3">HY135</strain>
    </source>
</reference>
<feature type="compositionally biased region" description="Polar residues" evidence="1">
    <location>
        <begin position="28"/>
        <end position="45"/>
    </location>
</feature>
<proteinExistence type="predicted"/>
<keyword evidence="3" id="KW-1185">Reference proteome</keyword>
<feature type="region of interest" description="Disordered" evidence="1">
    <location>
        <begin position="1"/>
        <end position="63"/>
    </location>
</feature>
<feature type="compositionally biased region" description="Basic and acidic residues" evidence="1">
    <location>
        <begin position="14"/>
        <end position="25"/>
    </location>
</feature>
<evidence type="ECO:0000313" key="2">
    <source>
        <dbReference type="EMBL" id="EYC03641.1"/>
    </source>
</evidence>
<accession>A0A016TLS4</accession>
<evidence type="ECO:0000313" key="3">
    <source>
        <dbReference type="Proteomes" id="UP000024635"/>
    </source>
</evidence>
<dbReference type="EMBL" id="JARK01001428">
    <property type="protein sequence ID" value="EYC03641.1"/>
    <property type="molecule type" value="Genomic_DNA"/>
</dbReference>
<gene>
    <name evidence="2" type="primary">Acey_s0092.g2534</name>
    <name evidence="2" type="ORF">Y032_0092g2534</name>
</gene>
<dbReference type="OrthoDB" id="10429356at2759"/>
<dbReference type="Proteomes" id="UP000024635">
    <property type="component" value="Unassembled WGS sequence"/>
</dbReference>
<name>A0A016TLS4_9BILA</name>
<dbReference type="AlphaFoldDB" id="A0A016TLS4"/>
<organism evidence="2 3">
    <name type="scientific">Ancylostoma ceylanicum</name>
    <dbReference type="NCBI Taxonomy" id="53326"/>
    <lineage>
        <taxon>Eukaryota</taxon>
        <taxon>Metazoa</taxon>
        <taxon>Ecdysozoa</taxon>
        <taxon>Nematoda</taxon>
        <taxon>Chromadorea</taxon>
        <taxon>Rhabditida</taxon>
        <taxon>Rhabditina</taxon>
        <taxon>Rhabditomorpha</taxon>
        <taxon>Strongyloidea</taxon>
        <taxon>Ancylostomatidae</taxon>
        <taxon>Ancylostomatinae</taxon>
        <taxon>Ancylostoma</taxon>
    </lineage>
</organism>
<feature type="compositionally biased region" description="Basic and acidic residues" evidence="1">
    <location>
        <begin position="46"/>
        <end position="63"/>
    </location>
</feature>
<evidence type="ECO:0000256" key="1">
    <source>
        <dbReference type="SAM" id="MobiDB-lite"/>
    </source>
</evidence>
<comment type="caution">
    <text evidence="2">The sequence shown here is derived from an EMBL/GenBank/DDBJ whole genome shotgun (WGS) entry which is preliminary data.</text>
</comment>
<protein>
    <submittedName>
        <fullName evidence="2">Uncharacterized protein</fullName>
    </submittedName>
</protein>
<sequence>MNTLADYGDESDEDSPRRRSFHIEPTEVASSTNSQHNSAHLSKQQRSPEHSPRPRRDSDLMFDGKHSTFGFFLLFVIP</sequence>